<evidence type="ECO:0000313" key="9">
    <source>
        <dbReference type="Proteomes" id="UP000288805"/>
    </source>
</evidence>
<evidence type="ECO:0000256" key="7">
    <source>
        <dbReference type="RuleBase" id="RU004336"/>
    </source>
</evidence>
<dbReference type="EC" id="3.2.1.39" evidence="3"/>
<reference evidence="8 9" key="1">
    <citation type="journal article" date="2018" name="PLoS Genet.">
        <title>Population sequencing reveals clonal diversity and ancestral inbreeding in the grapevine cultivar Chardonnay.</title>
        <authorList>
            <person name="Roach M.J."/>
            <person name="Johnson D.L."/>
            <person name="Bohlmann J."/>
            <person name="van Vuuren H.J."/>
            <person name="Jones S.J."/>
            <person name="Pretorius I.S."/>
            <person name="Schmidt S.A."/>
            <person name="Borneman A.R."/>
        </authorList>
    </citation>
    <scope>NUCLEOTIDE SEQUENCE [LARGE SCALE GENOMIC DNA]</scope>
    <source>
        <strain evidence="9">cv. Chardonnay</strain>
        <tissue evidence="8">Leaf</tissue>
    </source>
</reference>
<dbReference type="PANTHER" id="PTHR14873:SF1">
    <property type="entry name" value="OS06G0694100 PROTEIN"/>
    <property type="match status" value="1"/>
</dbReference>
<keyword evidence="4 7" id="KW-0378">Hydrolase</keyword>
<dbReference type="SUPFAM" id="SSF51445">
    <property type="entry name" value="(Trans)glycosidases"/>
    <property type="match status" value="1"/>
</dbReference>
<evidence type="ECO:0000256" key="3">
    <source>
        <dbReference type="ARBA" id="ARBA00012780"/>
    </source>
</evidence>
<dbReference type="EMBL" id="QGNW01000846">
    <property type="protein sequence ID" value="RVW60797.1"/>
    <property type="molecule type" value="Genomic_DNA"/>
</dbReference>
<organism evidence="8 9">
    <name type="scientific">Vitis vinifera</name>
    <name type="common">Grape</name>
    <dbReference type="NCBI Taxonomy" id="29760"/>
    <lineage>
        <taxon>Eukaryota</taxon>
        <taxon>Viridiplantae</taxon>
        <taxon>Streptophyta</taxon>
        <taxon>Embryophyta</taxon>
        <taxon>Tracheophyta</taxon>
        <taxon>Spermatophyta</taxon>
        <taxon>Magnoliopsida</taxon>
        <taxon>eudicotyledons</taxon>
        <taxon>Gunneridae</taxon>
        <taxon>Pentapetalae</taxon>
        <taxon>rosids</taxon>
        <taxon>Vitales</taxon>
        <taxon>Vitaceae</taxon>
        <taxon>Viteae</taxon>
        <taxon>Vitis</taxon>
    </lineage>
</organism>
<dbReference type="Pfam" id="PF00332">
    <property type="entry name" value="Glyco_hydro_17"/>
    <property type="match status" value="1"/>
</dbReference>
<dbReference type="PROSITE" id="PS00587">
    <property type="entry name" value="GLYCOSYL_HYDROL_F17"/>
    <property type="match status" value="1"/>
</dbReference>
<dbReference type="InterPro" id="IPR000490">
    <property type="entry name" value="Glyco_hydro_17"/>
</dbReference>
<dbReference type="InterPro" id="IPR016024">
    <property type="entry name" value="ARM-type_fold"/>
</dbReference>
<sequence length="841" mass="94378">MAEALSTLHDNLIQLSETIQESLSKAQYNPEEGTNVSVKSMLESLLPRKTSISNRTEGRRITEDQIQCEIKDFSLCCAALASAQGSNHASLSWIPKDLSVTAVSAFEELSKAFSANLNAGKSTRIVELGVDCSLVSDDKKLVVELIPLVMPLLKASIKESSINHLDDCDEVSAASARAPLAYAVVAAYQLRWFVTQVEQPHLGKLCSLVIPCALTALDHWSPEVKGQGMISFIHLGKNVKAAEFSWYEDVILDTCCQNIASSDEIWHLVVEMSVLLVTCIHGSNPRSSWYERILNEMLNHLERQPKNKDRYTPWLQHIEPLFSSVGLVLLAHFRRIFPLFFQWMHSDNDQTLLLVLKRVYTVTKLTWIRNTPYVERLVDELAVTYKEAALRRAREEIRTHVIQMLILLQQCKGLQFEAAWNKHRDDPNLTTLGPSFNTRNAAMNPRETLDKPSLQENHVSLTKPTSFSFFLFSLYFLSLPVGTSSLPVVGITYTHDPRHDHDHTPPSHVASTVHSLKLSAVRLPESDPSVVRDFSYSNISLLLNIPNSLIPAIASNRSNALRWLYHHVIPFYPRSKVSTISVGNDILDTSSDLADFLLPAIRNVHLGLRDLGIQKISVSTTFSFINIMTTSFPPSAAEFQEPVSELLIKPLLQFLDDTNSSFLINLYPYNVYRLNSEIPIGFALFQQHPFNYRDDLTTGVRYRNLFDMMVDSVISAMAVAGHESIPVIVTETGWPSSGDASEIDASPAYAEMYINGLVTHLSSGLGTPLRREGVAETFIYELFDRETRQGTDSGRHWGIMYPNMTRKYNIAFSGSVTTGYSRGWVRMVGGLFTIVALWLLQ</sequence>
<accession>A0A438FLD7</accession>
<dbReference type="GO" id="GO:0042973">
    <property type="term" value="F:glucan endo-1,3-beta-D-glucosidase activity"/>
    <property type="evidence" value="ECO:0007669"/>
    <property type="project" value="UniProtKB-EC"/>
</dbReference>
<dbReference type="SUPFAM" id="SSF48371">
    <property type="entry name" value="ARM repeat"/>
    <property type="match status" value="1"/>
</dbReference>
<dbReference type="PANTHER" id="PTHR14873">
    <property type="entry name" value="OS06G0694100 PROTEIN"/>
    <property type="match status" value="1"/>
</dbReference>
<protein>
    <recommendedName>
        <fullName evidence="3">glucan endo-1,3-beta-D-glucosidase</fullName>
        <ecNumber evidence="3">3.2.1.39</ecNumber>
    </recommendedName>
</protein>
<proteinExistence type="inferred from homology"/>
<evidence type="ECO:0000256" key="4">
    <source>
        <dbReference type="ARBA" id="ARBA00022801"/>
    </source>
</evidence>
<evidence type="ECO:0000256" key="1">
    <source>
        <dbReference type="ARBA" id="ARBA00000382"/>
    </source>
</evidence>
<dbReference type="AlphaFoldDB" id="A0A438FLD7"/>
<evidence type="ECO:0000256" key="5">
    <source>
        <dbReference type="ARBA" id="ARBA00023295"/>
    </source>
</evidence>
<keyword evidence="5 7" id="KW-0326">Glycosidase</keyword>
<comment type="catalytic activity">
    <reaction evidence="1">
        <text>Hydrolysis of (1-&gt;3)-beta-D-glucosidic linkages in (1-&gt;3)-beta-D-glucans.</text>
        <dbReference type="EC" id="3.2.1.39"/>
    </reaction>
</comment>
<dbReference type="Gene3D" id="3.20.20.80">
    <property type="entry name" value="Glycosidases"/>
    <property type="match status" value="1"/>
</dbReference>
<dbReference type="InterPro" id="IPR017853">
    <property type="entry name" value="GH"/>
</dbReference>
<evidence type="ECO:0000256" key="2">
    <source>
        <dbReference type="ARBA" id="ARBA00008773"/>
    </source>
</evidence>
<evidence type="ECO:0000256" key="6">
    <source>
        <dbReference type="RuleBase" id="RU004335"/>
    </source>
</evidence>
<name>A0A438FLD7_VITVI</name>
<dbReference type="Proteomes" id="UP000288805">
    <property type="component" value="Unassembled WGS sequence"/>
</dbReference>
<comment type="similarity">
    <text evidence="2 6">Belongs to the glycosyl hydrolase 17 family.</text>
</comment>
<dbReference type="GO" id="GO:0005975">
    <property type="term" value="P:carbohydrate metabolic process"/>
    <property type="evidence" value="ECO:0007669"/>
    <property type="project" value="InterPro"/>
</dbReference>
<gene>
    <name evidence="8" type="primary">VvCHDp001345_0</name>
    <name evidence="8" type="ORF">CK203_033559</name>
</gene>
<comment type="caution">
    <text evidence="8">The sequence shown here is derived from an EMBL/GenBank/DDBJ whole genome shotgun (WGS) entry which is preliminary data.</text>
</comment>
<evidence type="ECO:0000313" key="8">
    <source>
        <dbReference type="EMBL" id="RVW60797.1"/>
    </source>
</evidence>